<reference evidence="1" key="1">
    <citation type="journal article" date="2021" name="PeerJ">
        <title>Extensive microbial diversity within the chicken gut microbiome revealed by metagenomics and culture.</title>
        <authorList>
            <person name="Gilroy R."/>
            <person name="Ravi A."/>
            <person name="Getino M."/>
            <person name="Pursley I."/>
            <person name="Horton D.L."/>
            <person name="Alikhan N.F."/>
            <person name="Baker D."/>
            <person name="Gharbi K."/>
            <person name="Hall N."/>
            <person name="Watson M."/>
            <person name="Adriaenssens E.M."/>
            <person name="Foster-Nyarko E."/>
            <person name="Jarju S."/>
            <person name="Secka A."/>
            <person name="Antonio M."/>
            <person name="Oren A."/>
            <person name="Chaudhuri R.R."/>
            <person name="La Ragione R."/>
            <person name="Hildebrand F."/>
            <person name="Pallen M.J."/>
        </authorList>
    </citation>
    <scope>NUCLEOTIDE SEQUENCE</scope>
    <source>
        <strain evidence="1">CHK194-22301</strain>
    </source>
</reference>
<protein>
    <submittedName>
        <fullName evidence="1">Uncharacterized protein</fullName>
    </submittedName>
</protein>
<dbReference type="EMBL" id="DYXB01000091">
    <property type="protein sequence ID" value="HJF10284.1"/>
    <property type="molecule type" value="Genomic_DNA"/>
</dbReference>
<reference evidence="1" key="2">
    <citation type="submission" date="2021-09" db="EMBL/GenBank/DDBJ databases">
        <authorList>
            <person name="Gilroy R."/>
        </authorList>
    </citation>
    <scope>NUCLEOTIDE SEQUENCE</scope>
    <source>
        <strain evidence="1">CHK194-22301</strain>
    </source>
</reference>
<proteinExistence type="predicted"/>
<dbReference type="AlphaFoldDB" id="A0A921K5K4"/>
<organism evidence="1 2">
    <name type="scientific">Lactobacillus crispatus</name>
    <dbReference type="NCBI Taxonomy" id="47770"/>
    <lineage>
        <taxon>Bacteria</taxon>
        <taxon>Bacillati</taxon>
        <taxon>Bacillota</taxon>
        <taxon>Bacilli</taxon>
        <taxon>Lactobacillales</taxon>
        <taxon>Lactobacillaceae</taxon>
        <taxon>Lactobacillus</taxon>
    </lineage>
</organism>
<comment type="caution">
    <text evidence="1">The sequence shown here is derived from an EMBL/GenBank/DDBJ whole genome shotgun (WGS) entry which is preliminary data.</text>
</comment>
<name>A0A921K5K4_9LACO</name>
<accession>A0A921K5K4</accession>
<gene>
    <name evidence="1" type="ORF">K8V23_05795</name>
</gene>
<evidence type="ECO:0000313" key="2">
    <source>
        <dbReference type="Proteomes" id="UP000784793"/>
    </source>
</evidence>
<sequence>MEKQNLNKTRVVSKIYETADYNQFSAVDDSLYDQEHINYLIYAYQNKHKPLPLIVVKPEAGYLKIVEEQDSFYAAKRLGVPLYYYEKYKTVSKPLHKVDLSYNGDRKIVCVRMNISLILFP</sequence>
<evidence type="ECO:0000313" key="1">
    <source>
        <dbReference type="EMBL" id="HJF10284.1"/>
    </source>
</evidence>
<dbReference type="Proteomes" id="UP000784793">
    <property type="component" value="Unassembled WGS sequence"/>
</dbReference>